<feature type="domain" description="4Fe-4S Mo/W bis-MGD-type" evidence="8">
    <location>
        <begin position="19"/>
        <end position="74"/>
    </location>
</feature>
<dbReference type="SUPFAM" id="SSF53706">
    <property type="entry name" value="Formate dehydrogenase/DMSO reductase, domains 1-3"/>
    <property type="match status" value="1"/>
</dbReference>
<dbReference type="InterPro" id="IPR006963">
    <property type="entry name" value="Mopterin_OxRdtase_4Fe-4S_dom"/>
</dbReference>
<dbReference type="EMBL" id="CP002810">
    <property type="protein sequence ID" value="AEG44950.1"/>
    <property type="molecule type" value="Genomic_DNA"/>
</dbReference>
<feature type="compositionally biased region" description="Basic and acidic residues" evidence="5">
    <location>
        <begin position="764"/>
        <end position="782"/>
    </location>
</feature>
<dbReference type="HOGENOM" id="CLU_000422_13_4_11"/>
<evidence type="ECO:0000256" key="4">
    <source>
        <dbReference type="ARBA" id="ARBA00023014"/>
    </source>
</evidence>
<evidence type="ECO:0000256" key="1">
    <source>
        <dbReference type="ARBA" id="ARBA00022485"/>
    </source>
</evidence>
<accession>F6FR00</accession>
<feature type="region of interest" description="Disordered" evidence="5">
    <location>
        <begin position="751"/>
        <end position="782"/>
    </location>
</feature>
<dbReference type="Pfam" id="PF00384">
    <property type="entry name" value="Molybdopterin"/>
    <property type="match status" value="1"/>
</dbReference>
<dbReference type="Pfam" id="PF01568">
    <property type="entry name" value="Molydop_binding"/>
    <property type="match status" value="1"/>
</dbReference>
<evidence type="ECO:0000256" key="5">
    <source>
        <dbReference type="SAM" id="MobiDB-lite"/>
    </source>
</evidence>
<dbReference type="Gene3D" id="3.40.228.10">
    <property type="entry name" value="Dimethylsulfoxide Reductase, domain 2"/>
    <property type="match status" value="1"/>
</dbReference>
<dbReference type="GO" id="GO:0003954">
    <property type="term" value="F:NADH dehydrogenase activity"/>
    <property type="evidence" value="ECO:0007669"/>
    <property type="project" value="TreeGrafter"/>
</dbReference>
<name>F6FR00_ISOV2</name>
<dbReference type="PANTHER" id="PTHR43105">
    <property type="entry name" value="RESPIRATORY NITRATE REDUCTASE"/>
    <property type="match status" value="1"/>
</dbReference>
<dbReference type="GO" id="GO:0043546">
    <property type="term" value="F:molybdopterin cofactor binding"/>
    <property type="evidence" value="ECO:0007669"/>
    <property type="project" value="InterPro"/>
</dbReference>
<protein>
    <submittedName>
        <fullName evidence="9">Nitrate reductase</fullName>
        <ecNumber evidence="9">1.7.99.4</ecNumber>
    </submittedName>
</protein>
<dbReference type="SUPFAM" id="SSF50692">
    <property type="entry name" value="ADC-like"/>
    <property type="match status" value="1"/>
</dbReference>
<dbReference type="InterPro" id="IPR009010">
    <property type="entry name" value="Asp_de-COase-like_dom_sf"/>
</dbReference>
<dbReference type="GO" id="GO:0051539">
    <property type="term" value="F:4 iron, 4 sulfur cluster binding"/>
    <property type="evidence" value="ECO:0007669"/>
    <property type="project" value="UniProtKB-KW"/>
</dbReference>
<feature type="domain" description="Molybdopterin oxidoreductase" evidence="6">
    <location>
        <begin position="84"/>
        <end position="521"/>
    </location>
</feature>
<dbReference type="Gene3D" id="3.40.50.740">
    <property type="match status" value="1"/>
</dbReference>
<dbReference type="GO" id="GO:0046872">
    <property type="term" value="F:metal ion binding"/>
    <property type="evidence" value="ECO:0007669"/>
    <property type="project" value="UniProtKB-KW"/>
</dbReference>
<dbReference type="InterPro" id="IPR006656">
    <property type="entry name" value="Mopterin_OxRdtase"/>
</dbReference>
<keyword evidence="3" id="KW-0408">Iron</keyword>
<dbReference type="CDD" id="cd00508">
    <property type="entry name" value="MopB_CT_Fdh-Nap-like"/>
    <property type="match status" value="1"/>
</dbReference>
<dbReference type="InterPro" id="IPR050123">
    <property type="entry name" value="Prok_molybdopt-oxidoreductase"/>
</dbReference>
<dbReference type="Gene3D" id="2.20.25.90">
    <property type="entry name" value="ADC-like domains"/>
    <property type="match status" value="1"/>
</dbReference>
<dbReference type="InterPro" id="IPR006657">
    <property type="entry name" value="MoPterin_dinucl-bd_dom"/>
</dbReference>
<dbReference type="AlphaFoldDB" id="F6FR00"/>
<reference evidence="9 10" key="1">
    <citation type="submission" date="2011-05" db="EMBL/GenBank/DDBJ databases">
        <title>Complete sequence of Isoptericola variabilis 225.</title>
        <authorList>
            <consortium name="US DOE Joint Genome Institute"/>
            <person name="Lucas S."/>
            <person name="Han J."/>
            <person name="Lapidus A."/>
            <person name="Cheng J.-F."/>
            <person name="Goodwin L."/>
            <person name="Pitluck S."/>
            <person name="Peters L."/>
            <person name="Mikhailova N."/>
            <person name="Zeytun A."/>
            <person name="Han C."/>
            <person name="Tapia R."/>
            <person name="Land M."/>
            <person name="Hauser L."/>
            <person name="Kyrpides N."/>
            <person name="Ivanova N."/>
            <person name="Pagani I."/>
            <person name="Siebers A."/>
            <person name="Allgaier M."/>
            <person name="Thelen M."/>
            <person name="Hugenholtz P."/>
            <person name="Gladden J."/>
            <person name="Woyke T."/>
        </authorList>
    </citation>
    <scope>NUCLEOTIDE SEQUENCE [LARGE SCALE GENOMIC DNA]</scope>
    <source>
        <strain evidence="10">225</strain>
    </source>
</reference>
<organism evidence="10">
    <name type="scientific">Isoptericola variabilis (strain 225)</name>
    <dbReference type="NCBI Taxonomy" id="743718"/>
    <lineage>
        <taxon>Bacteria</taxon>
        <taxon>Bacillati</taxon>
        <taxon>Actinomycetota</taxon>
        <taxon>Actinomycetes</taxon>
        <taxon>Micrococcales</taxon>
        <taxon>Promicromonosporaceae</taxon>
        <taxon>Isoptericola</taxon>
    </lineage>
</organism>
<dbReference type="EC" id="1.7.99.4" evidence="9"/>
<keyword evidence="9" id="KW-0560">Oxidoreductase</keyword>
<proteinExistence type="predicted"/>
<dbReference type="GO" id="GO:0016020">
    <property type="term" value="C:membrane"/>
    <property type="evidence" value="ECO:0007669"/>
    <property type="project" value="TreeGrafter"/>
</dbReference>
<dbReference type="eggNOG" id="COG3383">
    <property type="taxonomic scope" value="Bacteria"/>
</dbReference>
<evidence type="ECO:0000259" key="8">
    <source>
        <dbReference type="Pfam" id="PF04879"/>
    </source>
</evidence>
<sequence>MTSPTPVSEARWAQAHQASDTHCPYCALQCAMTLTPASGPADGPTADGRPALPVTVAPREFPTNRGGLCQKGWTSATVLGVPDRLTTPLVRGSDGELAPASWEAALGFVAERVRAVQAEHGPEGVAVFGGGGLTNEKAYALGKFARTVLRTPNIDYNGRFCMASAAAAGNRAFGVDRGLPFPVTDLGGAQAIVLLGSNVAETMPPFVQHLAGARAAGGLVVVDPRRSATARLADDGQGVHLQPVPGTDLVVLLALLHVVLAEGLADRAYLDERTTGFDAVARSVAAWWPERAETVCGVPAEELRRVARLLAVASPSRGGRGAYLLTGRGVEQSTQGTATVTAAINLALALGLPGRVGSGYGCLTGQGNGQGGREHGQKSDQLPGYRKIDDPAARAHVAAVWGVGPATLPGPGKPAVALLSSLGTDGGPKALFVNGSNVVVSAPNADRVRERLAALDLLVVCDVVPSETARLADVVLPVTQWAEEEGTMTSLEGRVLRRRRATDPPGEVRSELWILGELAKRLAPEDVPDDAFPTEPAVVFDELARASAGGPADYSGLSHALLDAHEAAGGAGLYWPFPSSSPELSGPRGGIPGAEPDNSGMGGTPRLFLDRFPTPDGRARMVAVDHVGPSDDVRPDAPIYLVTGRVLQHYQSGAQTHRVPELERLVPEPYAELHPQLGFRLGVPDGGRVRIASARGAVVATARWTDAIRPDTVFMPFHWSGAGSVNRITTDAVDPISAMPEFKVCAVDVTPVSPELSGPGGGIARREPDSSEEAHKPQEVPA</sequence>
<dbReference type="Pfam" id="PF04879">
    <property type="entry name" value="Molybdop_Fe4S4"/>
    <property type="match status" value="1"/>
</dbReference>
<dbReference type="STRING" id="743718.Isova_2230"/>
<evidence type="ECO:0000256" key="2">
    <source>
        <dbReference type="ARBA" id="ARBA00022723"/>
    </source>
</evidence>
<keyword evidence="2" id="KW-0479">Metal-binding</keyword>
<gene>
    <name evidence="9" type="ordered locus">Isova_2230</name>
</gene>
<feature type="domain" description="Molybdopterin dinucleotide-binding" evidence="7">
    <location>
        <begin position="639"/>
        <end position="746"/>
    </location>
</feature>
<evidence type="ECO:0000256" key="3">
    <source>
        <dbReference type="ARBA" id="ARBA00023004"/>
    </source>
</evidence>
<keyword evidence="4" id="KW-0411">Iron-sulfur</keyword>
<evidence type="ECO:0000313" key="9">
    <source>
        <dbReference type="EMBL" id="AEG44950.1"/>
    </source>
</evidence>
<keyword evidence="10" id="KW-1185">Reference proteome</keyword>
<evidence type="ECO:0000259" key="7">
    <source>
        <dbReference type="Pfam" id="PF01568"/>
    </source>
</evidence>
<evidence type="ECO:0000313" key="10">
    <source>
        <dbReference type="Proteomes" id="UP000009236"/>
    </source>
</evidence>
<dbReference type="PANTHER" id="PTHR43105:SF10">
    <property type="entry name" value="NADH-QUINONE OXIDOREDUCTASE SUBUNIT G"/>
    <property type="match status" value="1"/>
</dbReference>
<dbReference type="Proteomes" id="UP000009236">
    <property type="component" value="Chromosome"/>
</dbReference>
<dbReference type="Gene3D" id="2.40.40.20">
    <property type="match status" value="1"/>
</dbReference>
<dbReference type="RefSeq" id="WP_013839341.1">
    <property type="nucleotide sequence ID" value="NC_015588.1"/>
</dbReference>
<dbReference type="GO" id="GO:0022904">
    <property type="term" value="P:respiratory electron transport chain"/>
    <property type="evidence" value="ECO:0007669"/>
    <property type="project" value="TreeGrafter"/>
</dbReference>
<evidence type="ECO:0000259" key="6">
    <source>
        <dbReference type="Pfam" id="PF00384"/>
    </source>
</evidence>
<keyword evidence="1" id="KW-0004">4Fe-4S</keyword>
<dbReference type="KEGG" id="iva:Isova_2230"/>